<comment type="subcellular location">
    <subcellularLocation>
        <location evidence="1">Membrane</location>
        <topology evidence="1">Multi-pass membrane protein</topology>
    </subcellularLocation>
</comment>
<dbReference type="PhylomeDB" id="A7S8D7"/>
<feature type="transmembrane region" description="Helical" evidence="11">
    <location>
        <begin position="6"/>
        <end position="22"/>
    </location>
</feature>
<accession>A7S8D7</accession>
<keyword evidence="4" id="KW-0808">Transferase</keyword>
<name>A7S8D7_NEMVE</name>
<dbReference type="HOGENOM" id="CLU_011340_1_1_1"/>
<reference evidence="12 13" key="1">
    <citation type="journal article" date="2007" name="Science">
        <title>Sea anemone genome reveals ancestral eumetazoan gene repertoire and genomic organization.</title>
        <authorList>
            <person name="Putnam N.H."/>
            <person name="Srivastava M."/>
            <person name="Hellsten U."/>
            <person name="Dirks B."/>
            <person name="Chapman J."/>
            <person name="Salamov A."/>
            <person name="Terry A."/>
            <person name="Shapiro H."/>
            <person name="Lindquist E."/>
            <person name="Kapitonov V.V."/>
            <person name="Jurka J."/>
            <person name="Genikhovich G."/>
            <person name="Grigoriev I.V."/>
            <person name="Lucas S.M."/>
            <person name="Steele R.E."/>
            <person name="Finnerty J.R."/>
            <person name="Technau U."/>
            <person name="Martindale M.Q."/>
            <person name="Rokhsar D.S."/>
        </authorList>
    </citation>
    <scope>NUCLEOTIDE SEQUENCE [LARGE SCALE GENOMIC DNA]</scope>
    <source>
        <strain evidence="13">CH2 X CH6</strain>
    </source>
</reference>
<organism evidence="12 13">
    <name type="scientific">Nematostella vectensis</name>
    <name type="common">Starlet sea anemone</name>
    <dbReference type="NCBI Taxonomy" id="45351"/>
    <lineage>
        <taxon>Eukaryota</taxon>
        <taxon>Metazoa</taxon>
        <taxon>Cnidaria</taxon>
        <taxon>Anthozoa</taxon>
        <taxon>Hexacorallia</taxon>
        <taxon>Actiniaria</taxon>
        <taxon>Edwardsiidae</taxon>
        <taxon>Nematostella</taxon>
    </lineage>
</organism>
<keyword evidence="7 11" id="KW-0472">Membrane</keyword>
<dbReference type="InterPro" id="IPR049941">
    <property type="entry name" value="LPLAT_7/PORCN-like"/>
</dbReference>
<feature type="transmembrane region" description="Helical" evidence="11">
    <location>
        <begin position="352"/>
        <end position="372"/>
    </location>
</feature>
<evidence type="ECO:0000256" key="9">
    <source>
        <dbReference type="ARBA" id="ARBA00025707"/>
    </source>
</evidence>
<protein>
    <recommendedName>
        <fullName evidence="10">Lysophospholipid acyltransferase 7</fullName>
    </recommendedName>
</protein>
<gene>
    <name evidence="12" type="ORF">NEMVEDRAFT_v1g108675</name>
</gene>
<evidence type="ECO:0000256" key="5">
    <source>
        <dbReference type="ARBA" id="ARBA00022692"/>
    </source>
</evidence>
<dbReference type="Pfam" id="PF03062">
    <property type="entry name" value="MBOAT"/>
    <property type="match status" value="1"/>
</dbReference>
<dbReference type="InParanoid" id="A7S8D7"/>
<evidence type="ECO:0000256" key="4">
    <source>
        <dbReference type="ARBA" id="ARBA00022679"/>
    </source>
</evidence>
<comment type="similarity">
    <text evidence="3">Belongs to the membrane-bound acyltransferase family.</text>
</comment>
<dbReference type="eggNOG" id="KOG2706">
    <property type="taxonomic scope" value="Eukaryota"/>
</dbReference>
<keyword evidence="13" id="KW-1185">Reference proteome</keyword>
<keyword evidence="5 11" id="KW-0812">Transmembrane</keyword>
<dbReference type="Proteomes" id="UP000001593">
    <property type="component" value="Unassembled WGS sequence"/>
</dbReference>
<evidence type="ECO:0000256" key="6">
    <source>
        <dbReference type="ARBA" id="ARBA00022989"/>
    </source>
</evidence>
<dbReference type="GO" id="GO:0006661">
    <property type="term" value="P:phosphatidylinositol biosynthetic process"/>
    <property type="evidence" value="ECO:0000318"/>
    <property type="project" value="GO_Central"/>
</dbReference>
<proteinExistence type="inferred from homology"/>
<evidence type="ECO:0000256" key="10">
    <source>
        <dbReference type="ARBA" id="ARBA00093678"/>
    </source>
</evidence>
<dbReference type="PANTHER" id="PTHR13906">
    <property type="entry name" value="PORCUPINE"/>
    <property type="match status" value="1"/>
</dbReference>
<dbReference type="KEGG" id="nve:5511741"/>
<evidence type="ECO:0000256" key="11">
    <source>
        <dbReference type="SAM" id="Phobius"/>
    </source>
</evidence>
<feature type="non-terminal residue" evidence="12">
    <location>
        <position position="1"/>
    </location>
</feature>
<dbReference type="EMBL" id="DS469597">
    <property type="protein sequence ID" value="EDO40083.1"/>
    <property type="molecule type" value="Genomic_DNA"/>
</dbReference>
<feature type="transmembrane region" description="Helical" evidence="11">
    <location>
        <begin position="422"/>
        <end position="440"/>
    </location>
</feature>
<dbReference type="AlphaFoldDB" id="A7S8D7"/>
<dbReference type="GO" id="GO:0016020">
    <property type="term" value="C:membrane"/>
    <property type="evidence" value="ECO:0000318"/>
    <property type="project" value="GO_Central"/>
</dbReference>
<dbReference type="GO" id="GO:0030258">
    <property type="term" value="P:lipid modification"/>
    <property type="evidence" value="ECO:0000318"/>
    <property type="project" value="GO_Central"/>
</dbReference>
<keyword evidence="6 11" id="KW-1133">Transmembrane helix</keyword>
<evidence type="ECO:0000256" key="3">
    <source>
        <dbReference type="ARBA" id="ARBA00010323"/>
    </source>
</evidence>
<keyword evidence="8" id="KW-0012">Acyltransferase</keyword>
<dbReference type="PANTHER" id="PTHR13906:SF16">
    <property type="entry name" value="LYSOPHOSPHOLIPID ACYLTRANSFERASE 7"/>
    <property type="match status" value="1"/>
</dbReference>
<evidence type="ECO:0000256" key="8">
    <source>
        <dbReference type="ARBA" id="ARBA00023315"/>
    </source>
</evidence>
<evidence type="ECO:0000256" key="7">
    <source>
        <dbReference type="ARBA" id="ARBA00023136"/>
    </source>
</evidence>
<dbReference type="OMA" id="MMMPVFA"/>
<dbReference type="STRING" id="45351.A7S8D7"/>
<feature type="transmembrane region" description="Helical" evidence="11">
    <location>
        <begin position="34"/>
        <end position="56"/>
    </location>
</feature>
<evidence type="ECO:0000256" key="2">
    <source>
        <dbReference type="ARBA" id="ARBA00005074"/>
    </source>
</evidence>
<comment type="pathway">
    <text evidence="2">Lipid metabolism; phospholipid metabolism.</text>
</comment>
<sequence length="441" mass="51101">MSGEDILYLLILILSIPYGYFVKISGSPARKQFLSTLAGVGLSLALLGPWGIWHSLTAVIGAYLIVASLGPRRCQWVAFLFVFGYLFFFRTCTYFGFKKPPMQSNAVQLLVTLRLCTLPFEIFDPEISRNKAAATSKPSFYEFLSYSYCYCGLLTGPYYRYKTYKDFLEQENPEKIASLWPALRRLKFAPLYGGLYLLMNTYFPTKHLMSEEFFKHPWGIPYQLLYLVPAFNGFRWRFYIGWLLAESSCIMLGLGAYPFETDPKPALGPSKPMPAENGHVSEVADTKENGDTHSFMTVYNIDIFKVEFAPSMRSIMKDWNMSVQWWIAQYVHRKLPFSNRNIRMSVTLLVSAFWHGVAPGYYLTFLSVPLVVMAEVRMEKAIKPWLSQRMCYYYDWCSWFCLYRAMEYLGCGFILLQFAPCIAIWKNMYFIGHIIMVLFII</sequence>
<evidence type="ECO:0000313" key="12">
    <source>
        <dbReference type="EMBL" id="EDO40083.1"/>
    </source>
</evidence>
<comment type="pathway">
    <text evidence="9">Phospholipid metabolism.</text>
</comment>
<dbReference type="InterPro" id="IPR004299">
    <property type="entry name" value="MBOAT_fam"/>
</dbReference>
<feature type="transmembrane region" description="Helical" evidence="11">
    <location>
        <begin position="76"/>
        <end position="97"/>
    </location>
</feature>
<dbReference type="GO" id="GO:0044233">
    <property type="term" value="C:mitochondria-associated endoplasmic reticulum membrane contact site"/>
    <property type="evidence" value="ECO:0000318"/>
    <property type="project" value="GO_Central"/>
</dbReference>
<evidence type="ECO:0000256" key="1">
    <source>
        <dbReference type="ARBA" id="ARBA00004141"/>
    </source>
</evidence>
<dbReference type="GO" id="GO:0071617">
    <property type="term" value="F:lysophospholipid acyltransferase activity"/>
    <property type="evidence" value="ECO:0000318"/>
    <property type="project" value="GO_Central"/>
</dbReference>
<evidence type="ECO:0000313" key="13">
    <source>
        <dbReference type="Proteomes" id="UP000001593"/>
    </source>
</evidence>